<accession>A0A1I4H7B6</accession>
<dbReference type="GO" id="GO:0043531">
    <property type="term" value="F:ADP binding"/>
    <property type="evidence" value="ECO:0007669"/>
    <property type="project" value="UniProtKB-UniRule"/>
</dbReference>
<feature type="binding site" evidence="5">
    <location>
        <begin position="150"/>
        <end position="157"/>
    </location>
    <ligand>
        <name>ADP</name>
        <dbReference type="ChEBI" id="CHEBI:456216"/>
    </ligand>
</feature>
<dbReference type="InterPro" id="IPR005177">
    <property type="entry name" value="Kinase-pyrophosphorylase"/>
</dbReference>
<sequence>MLKNFMVYVLSDSVGDTAEQVARATAEQYKNTDYEIKKYPYVESKNKVDDILQGIDSQAVIVVYTIVNEELASYLKLNCQQRKIPYIDIMEPCLNTFTDFLNRQPARESGVIRKLDEDYFKRVEAVEFAVKYDDGKDPRGILKADIVLIGVSRSSKTPLSMYLAHKNYKVVNIPLVKGAKVPEQLFEVSRRKIIGLMIDPSDLIEIRRERIRVLGLDSSVDYVSIEKIMEELEYAEKLMRRIGCPVIDMTKKAVEEAANLVIDIINDLN</sequence>
<comment type="similarity">
    <text evidence="5">Belongs to the pyruvate, phosphate/water dikinase regulatory protein family. PDRP subfamily.</text>
</comment>
<dbReference type="RefSeq" id="WP_089860611.1">
    <property type="nucleotide sequence ID" value="NZ_FOTI01000010.1"/>
</dbReference>
<dbReference type="EC" id="2.7.4.27" evidence="5"/>
<dbReference type="GO" id="GO:0004674">
    <property type="term" value="F:protein serine/threonine kinase activity"/>
    <property type="evidence" value="ECO:0007669"/>
    <property type="project" value="UniProtKB-UniRule"/>
</dbReference>
<organism evidence="6 7">
    <name type="scientific">Halanaerobium salsuginis</name>
    <dbReference type="NCBI Taxonomy" id="29563"/>
    <lineage>
        <taxon>Bacteria</taxon>
        <taxon>Bacillati</taxon>
        <taxon>Bacillota</taxon>
        <taxon>Clostridia</taxon>
        <taxon>Halanaerobiales</taxon>
        <taxon>Halanaerobiaceae</taxon>
        <taxon>Halanaerobium</taxon>
    </lineage>
</organism>
<evidence type="ECO:0000256" key="4">
    <source>
        <dbReference type="ARBA" id="ARBA00022777"/>
    </source>
</evidence>
<proteinExistence type="inferred from homology"/>
<keyword evidence="2 5" id="KW-0808">Transferase</keyword>
<protein>
    <recommendedName>
        <fullName evidence="5">Putative pyruvate, phosphate dikinase regulatory protein</fullName>
        <shortName evidence="5">PPDK regulatory protein</shortName>
        <ecNumber evidence="5">2.7.11.32</ecNumber>
        <ecNumber evidence="5">2.7.4.27</ecNumber>
    </recommendedName>
</protein>
<dbReference type="OrthoDB" id="9782201at2"/>
<evidence type="ECO:0000313" key="7">
    <source>
        <dbReference type="Proteomes" id="UP000199006"/>
    </source>
</evidence>
<dbReference type="GO" id="GO:0005524">
    <property type="term" value="F:ATP binding"/>
    <property type="evidence" value="ECO:0007669"/>
    <property type="project" value="InterPro"/>
</dbReference>
<gene>
    <name evidence="6" type="ORF">SAMN02983006_00995</name>
</gene>
<comment type="catalytic activity">
    <reaction evidence="5">
        <text>N(tele)-phospho-L-histidyl/O-phospho-L-threonyl-[pyruvate, phosphate dikinase] + phosphate + H(+) = N(tele)-phospho-L-histidyl/L-threonyl-[pyruvate, phosphate dikinase] + diphosphate</text>
        <dbReference type="Rhea" id="RHEA:43696"/>
        <dbReference type="Rhea" id="RHEA-COMP:10650"/>
        <dbReference type="Rhea" id="RHEA-COMP:10651"/>
        <dbReference type="ChEBI" id="CHEBI:15378"/>
        <dbReference type="ChEBI" id="CHEBI:30013"/>
        <dbReference type="ChEBI" id="CHEBI:33019"/>
        <dbReference type="ChEBI" id="CHEBI:43474"/>
        <dbReference type="ChEBI" id="CHEBI:61977"/>
        <dbReference type="ChEBI" id="CHEBI:83586"/>
        <dbReference type="EC" id="2.7.4.27"/>
    </reaction>
</comment>
<dbReference type="InterPro" id="IPR026565">
    <property type="entry name" value="PPDK_reg"/>
</dbReference>
<dbReference type="EC" id="2.7.11.32" evidence="5"/>
<dbReference type="HAMAP" id="MF_00921">
    <property type="entry name" value="PDRP"/>
    <property type="match status" value="1"/>
</dbReference>
<dbReference type="PANTHER" id="PTHR31756">
    <property type="entry name" value="PYRUVATE, PHOSPHATE DIKINASE REGULATORY PROTEIN 1, CHLOROPLASTIC"/>
    <property type="match status" value="1"/>
</dbReference>
<evidence type="ECO:0000256" key="2">
    <source>
        <dbReference type="ARBA" id="ARBA00022679"/>
    </source>
</evidence>
<dbReference type="AlphaFoldDB" id="A0A1I4H7B6"/>
<evidence type="ECO:0000256" key="1">
    <source>
        <dbReference type="ARBA" id="ARBA00022527"/>
    </source>
</evidence>
<dbReference type="GO" id="GO:0016776">
    <property type="term" value="F:phosphotransferase activity, phosphate group as acceptor"/>
    <property type="evidence" value="ECO:0007669"/>
    <property type="project" value="UniProtKB-UniRule"/>
</dbReference>
<comment type="catalytic activity">
    <reaction evidence="5">
        <text>N(tele)-phospho-L-histidyl/L-threonyl-[pyruvate, phosphate dikinase] + ADP = N(tele)-phospho-L-histidyl/O-phospho-L-threonyl-[pyruvate, phosphate dikinase] + AMP + H(+)</text>
        <dbReference type="Rhea" id="RHEA:43692"/>
        <dbReference type="Rhea" id="RHEA-COMP:10650"/>
        <dbReference type="Rhea" id="RHEA-COMP:10651"/>
        <dbReference type="ChEBI" id="CHEBI:15378"/>
        <dbReference type="ChEBI" id="CHEBI:30013"/>
        <dbReference type="ChEBI" id="CHEBI:61977"/>
        <dbReference type="ChEBI" id="CHEBI:83586"/>
        <dbReference type="ChEBI" id="CHEBI:456215"/>
        <dbReference type="ChEBI" id="CHEBI:456216"/>
        <dbReference type="EC" id="2.7.11.32"/>
    </reaction>
</comment>
<reference evidence="6 7" key="1">
    <citation type="submission" date="2016-10" db="EMBL/GenBank/DDBJ databases">
        <authorList>
            <person name="de Groot N.N."/>
        </authorList>
    </citation>
    <scope>NUCLEOTIDE SEQUENCE [LARGE SCALE GENOMIC DNA]</scope>
    <source>
        <strain evidence="6 7">ATCC 51327</strain>
    </source>
</reference>
<dbReference type="STRING" id="29563.SAMN02983006_00995"/>
<dbReference type="PANTHER" id="PTHR31756:SF3">
    <property type="entry name" value="PYRUVATE, PHOSPHATE DIKINASE REGULATORY PROTEIN 1, CHLOROPLASTIC"/>
    <property type="match status" value="1"/>
</dbReference>
<dbReference type="Pfam" id="PF03618">
    <property type="entry name" value="Kinase-PPPase"/>
    <property type="match status" value="1"/>
</dbReference>
<dbReference type="NCBIfam" id="NF003742">
    <property type="entry name" value="PRK05339.1"/>
    <property type="match status" value="1"/>
</dbReference>
<dbReference type="EMBL" id="FOTI01000010">
    <property type="protein sequence ID" value="SFL38144.1"/>
    <property type="molecule type" value="Genomic_DNA"/>
</dbReference>
<keyword evidence="7" id="KW-1185">Reference proteome</keyword>
<comment type="function">
    <text evidence="5">Bifunctional serine/threonine kinase and phosphorylase involved in the regulation of the pyruvate, phosphate dikinase (PPDK) by catalyzing its phosphorylation/dephosphorylation.</text>
</comment>
<name>A0A1I4H7B6_9FIRM</name>
<keyword evidence="3 5" id="KW-0547">Nucleotide-binding</keyword>
<dbReference type="Proteomes" id="UP000199006">
    <property type="component" value="Unassembled WGS sequence"/>
</dbReference>
<keyword evidence="4 5" id="KW-0418">Kinase</keyword>
<evidence type="ECO:0000256" key="3">
    <source>
        <dbReference type="ARBA" id="ARBA00022741"/>
    </source>
</evidence>
<keyword evidence="1 5" id="KW-0723">Serine/threonine-protein kinase</keyword>
<evidence type="ECO:0000256" key="5">
    <source>
        <dbReference type="HAMAP-Rule" id="MF_00921"/>
    </source>
</evidence>
<evidence type="ECO:0000313" key="6">
    <source>
        <dbReference type="EMBL" id="SFL38144.1"/>
    </source>
</evidence>